<comment type="caution">
    <text evidence="1">The sequence shown here is derived from an EMBL/GenBank/DDBJ whole genome shotgun (WGS) entry which is preliminary data.</text>
</comment>
<evidence type="ECO:0000313" key="1">
    <source>
        <dbReference type="EMBL" id="GEM51071.1"/>
    </source>
</evidence>
<evidence type="ECO:0000313" key="2">
    <source>
        <dbReference type="Proteomes" id="UP000321245"/>
    </source>
</evidence>
<sequence length="170" mass="19695">MKKGFLLFITFIFFYFISCKKKECQPFYVYDKIEWYSYKRNLDSIPPDLKDNAFLVGVFQGSIFTKIKDSDKLALLSSDDFNKSIVPISKYDQLNRLFCYNENLGVEGIATACLPFYNDILIFKKESKIIGIAKICFKCQQSTFTESSTNTNAFGAFEEIIKLEKIVYSK</sequence>
<dbReference type="RefSeq" id="WP_019975088.1">
    <property type="nucleotide sequence ID" value="NZ_BJXC01000004.1"/>
</dbReference>
<dbReference type="AlphaFoldDB" id="A0A511NFP5"/>
<dbReference type="Proteomes" id="UP000321245">
    <property type="component" value="Unassembled WGS sequence"/>
</dbReference>
<protein>
    <submittedName>
        <fullName evidence="1">Uncharacterized protein</fullName>
    </submittedName>
</protein>
<dbReference type="STRING" id="1218108.GCA_000382425_01593"/>
<accession>A0A511NFP5</accession>
<reference evidence="1 2" key="1">
    <citation type="submission" date="2019-07" db="EMBL/GenBank/DDBJ databases">
        <title>Whole genome shotgun sequence of Empedobacter brevis NBRC 14943.</title>
        <authorList>
            <person name="Hosoyama A."/>
            <person name="Uohara A."/>
            <person name="Ohji S."/>
            <person name="Ichikawa N."/>
        </authorList>
    </citation>
    <scope>NUCLEOTIDE SEQUENCE [LARGE SCALE GENOMIC DNA]</scope>
    <source>
        <strain evidence="1 2">NBRC 14943</strain>
    </source>
</reference>
<keyword evidence="2" id="KW-1185">Reference proteome</keyword>
<gene>
    <name evidence="1" type="ORF">EB1_08610</name>
</gene>
<dbReference type="OrthoDB" id="714297at2"/>
<proteinExistence type="predicted"/>
<organism evidence="1 2">
    <name type="scientific">Empedobacter brevis NBRC 14943 = ATCC 43319</name>
    <dbReference type="NCBI Taxonomy" id="1218108"/>
    <lineage>
        <taxon>Bacteria</taxon>
        <taxon>Pseudomonadati</taxon>
        <taxon>Bacteroidota</taxon>
        <taxon>Flavobacteriia</taxon>
        <taxon>Flavobacteriales</taxon>
        <taxon>Weeksellaceae</taxon>
        <taxon>Empedobacter</taxon>
    </lineage>
</organism>
<dbReference type="GeneID" id="84649779"/>
<dbReference type="EMBL" id="BJXC01000004">
    <property type="protein sequence ID" value="GEM51071.1"/>
    <property type="molecule type" value="Genomic_DNA"/>
</dbReference>
<name>A0A511NFP5_9FLAO</name>